<name>A0A9X0BRV6_9EURO</name>
<organism evidence="2 3">
    <name type="scientific">Penicillium desertorum</name>
    <dbReference type="NCBI Taxonomy" id="1303715"/>
    <lineage>
        <taxon>Eukaryota</taxon>
        <taxon>Fungi</taxon>
        <taxon>Dikarya</taxon>
        <taxon>Ascomycota</taxon>
        <taxon>Pezizomycotina</taxon>
        <taxon>Eurotiomycetes</taxon>
        <taxon>Eurotiomycetidae</taxon>
        <taxon>Eurotiales</taxon>
        <taxon>Aspergillaceae</taxon>
        <taxon>Penicillium</taxon>
    </lineage>
</organism>
<dbReference type="InterPro" id="IPR031348">
    <property type="entry name" value="PigL_N"/>
</dbReference>
<reference evidence="2" key="2">
    <citation type="journal article" date="2023" name="IMA Fungus">
        <title>Comparative genomic study of the Penicillium genus elucidates a diverse pangenome and 15 lateral gene transfer events.</title>
        <authorList>
            <person name="Petersen C."/>
            <person name="Sorensen T."/>
            <person name="Nielsen M.R."/>
            <person name="Sondergaard T.E."/>
            <person name="Sorensen J.L."/>
            <person name="Fitzpatrick D.A."/>
            <person name="Frisvad J.C."/>
            <person name="Nielsen K.L."/>
        </authorList>
    </citation>
    <scope>NUCLEOTIDE SEQUENCE</scope>
    <source>
        <strain evidence="2">IBT 17660</strain>
    </source>
</reference>
<dbReference type="OrthoDB" id="4772757at2759"/>
<dbReference type="EMBL" id="JAPWDO010000003">
    <property type="protein sequence ID" value="KAJ5479961.1"/>
    <property type="molecule type" value="Genomic_DNA"/>
</dbReference>
<accession>A0A9X0BRV6</accession>
<evidence type="ECO:0000313" key="2">
    <source>
        <dbReference type="EMBL" id="KAJ5479961.1"/>
    </source>
</evidence>
<proteinExistence type="predicted"/>
<comment type="caution">
    <text evidence="2">The sequence shown here is derived from an EMBL/GenBank/DDBJ whole genome shotgun (WGS) entry which is preliminary data.</text>
</comment>
<evidence type="ECO:0000313" key="3">
    <source>
        <dbReference type="Proteomes" id="UP001147760"/>
    </source>
</evidence>
<dbReference type="Proteomes" id="UP001147760">
    <property type="component" value="Unassembled WGS sequence"/>
</dbReference>
<dbReference type="Pfam" id="PF17111">
    <property type="entry name" value="PigL_N"/>
    <property type="match status" value="1"/>
</dbReference>
<feature type="domain" description="Azaphilone pigments biosynthesis cluster protein L N-terminal" evidence="1">
    <location>
        <begin position="2"/>
        <end position="57"/>
    </location>
</feature>
<evidence type="ECO:0000259" key="1">
    <source>
        <dbReference type="Pfam" id="PF17111"/>
    </source>
</evidence>
<reference evidence="2" key="1">
    <citation type="submission" date="2022-12" db="EMBL/GenBank/DDBJ databases">
        <authorList>
            <person name="Petersen C."/>
        </authorList>
    </citation>
    <scope>NUCLEOTIDE SEQUENCE</scope>
    <source>
        <strain evidence="2">IBT 17660</strain>
    </source>
</reference>
<protein>
    <submittedName>
        <fullName evidence="2">NACHT nucleoside triphosphatase</fullName>
    </submittedName>
</protein>
<gene>
    <name evidence="2" type="ORF">N7530_005470</name>
</gene>
<sequence length="60" mass="6461">MADGLSIASGIAGLLSLGIQATQSLVDFYIAYKDQDTDLAKIMRNLDNLQSIFRSLDVAV</sequence>
<dbReference type="AlphaFoldDB" id="A0A9X0BRV6"/>
<keyword evidence="3" id="KW-1185">Reference proteome</keyword>